<dbReference type="GO" id="GO:0000981">
    <property type="term" value="F:DNA-binding transcription factor activity, RNA polymerase II-specific"/>
    <property type="evidence" value="ECO:0007669"/>
    <property type="project" value="InterPro"/>
</dbReference>
<reference evidence="8 9" key="1">
    <citation type="submission" date="2019-03" db="EMBL/GenBank/DDBJ databases">
        <title>An improved genome assembly of the fluke Schistosoma japonicum.</title>
        <authorList>
            <person name="Hu W."/>
            <person name="Luo F."/>
            <person name="Yin M."/>
            <person name="Mo X."/>
            <person name="Sun C."/>
            <person name="Wu Q."/>
            <person name="Zhu B."/>
            <person name="Xiang M."/>
            <person name="Wang J."/>
            <person name="Wang Y."/>
            <person name="Zhang T."/>
            <person name="Xu B."/>
            <person name="Zheng H."/>
            <person name="Feng Z."/>
        </authorList>
    </citation>
    <scope>NUCLEOTIDE SEQUENCE [LARGE SCALE GENOMIC DNA]</scope>
    <source>
        <strain evidence="8">HuSjv2</strain>
        <tissue evidence="8">Worms</tissue>
    </source>
</reference>
<dbReference type="PRINTS" id="PR00024">
    <property type="entry name" value="HOMEOBOX"/>
</dbReference>
<dbReference type="InterPro" id="IPR020479">
    <property type="entry name" value="HD_metazoa"/>
</dbReference>
<keyword evidence="4 5" id="KW-0539">Nucleus</keyword>
<name>A0A4Z2DL12_SCHJA</name>
<keyword evidence="3 5" id="KW-0371">Homeobox</keyword>
<organism evidence="8 9">
    <name type="scientific">Schistosoma japonicum</name>
    <name type="common">Blood fluke</name>
    <dbReference type="NCBI Taxonomy" id="6182"/>
    <lineage>
        <taxon>Eukaryota</taxon>
        <taxon>Metazoa</taxon>
        <taxon>Spiralia</taxon>
        <taxon>Lophotrochozoa</taxon>
        <taxon>Platyhelminthes</taxon>
        <taxon>Trematoda</taxon>
        <taxon>Digenea</taxon>
        <taxon>Strigeidida</taxon>
        <taxon>Schistosomatoidea</taxon>
        <taxon>Schistosomatidae</taxon>
        <taxon>Schistosoma</taxon>
    </lineage>
</organism>
<dbReference type="Pfam" id="PF00046">
    <property type="entry name" value="Homeodomain"/>
    <property type="match status" value="1"/>
</dbReference>
<evidence type="ECO:0000313" key="8">
    <source>
        <dbReference type="EMBL" id="TNN17215.1"/>
    </source>
</evidence>
<evidence type="ECO:0000256" key="5">
    <source>
        <dbReference type="PROSITE-ProRule" id="PRU00108"/>
    </source>
</evidence>
<protein>
    <submittedName>
        <fullName evidence="8">Homeobox protein</fullName>
    </submittedName>
</protein>
<dbReference type="PROSITE" id="PS50071">
    <property type="entry name" value="HOMEOBOX_2"/>
    <property type="match status" value="1"/>
</dbReference>
<dbReference type="STRING" id="6182.A0A4Z2DL12"/>
<dbReference type="AlphaFoldDB" id="A0A4Z2DL12"/>
<dbReference type="InterPro" id="IPR001356">
    <property type="entry name" value="HD"/>
</dbReference>
<dbReference type="InterPro" id="IPR009057">
    <property type="entry name" value="Homeodomain-like_sf"/>
</dbReference>
<dbReference type="EMBL" id="SKCS01000095">
    <property type="protein sequence ID" value="TNN17215.1"/>
    <property type="molecule type" value="Genomic_DNA"/>
</dbReference>
<evidence type="ECO:0000256" key="4">
    <source>
        <dbReference type="ARBA" id="ARBA00023242"/>
    </source>
</evidence>
<dbReference type="GO" id="GO:0005634">
    <property type="term" value="C:nucleus"/>
    <property type="evidence" value="ECO:0007669"/>
    <property type="project" value="UniProtKB-SubCell"/>
</dbReference>
<comment type="subcellular location">
    <subcellularLocation>
        <location evidence="1 5 6">Nucleus</location>
    </subcellularLocation>
</comment>
<feature type="DNA-binding region" description="Homeobox" evidence="5">
    <location>
        <begin position="333"/>
        <end position="392"/>
    </location>
</feature>
<gene>
    <name evidence="8" type="ORF">EWB00_011323</name>
</gene>
<evidence type="ECO:0000259" key="7">
    <source>
        <dbReference type="PROSITE" id="PS50071"/>
    </source>
</evidence>
<keyword evidence="9" id="KW-1185">Reference proteome</keyword>
<comment type="caution">
    <text evidence="8">The sequence shown here is derived from an EMBL/GenBank/DDBJ whole genome shotgun (WGS) entry which is preliminary data.</text>
</comment>
<evidence type="ECO:0000313" key="9">
    <source>
        <dbReference type="Proteomes" id="UP000311919"/>
    </source>
</evidence>
<keyword evidence="2 5" id="KW-0238">DNA-binding</keyword>
<evidence type="ECO:0000256" key="2">
    <source>
        <dbReference type="ARBA" id="ARBA00023125"/>
    </source>
</evidence>
<dbReference type="PANTHER" id="PTHR24333:SF9">
    <property type="entry name" value="HOMEOBOX DOMAIN-CONTAINING PROTEIN"/>
    <property type="match status" value="1"/>
</dbReference>
<dbReference type="Gene3D" id="1.10.10.60">
    <property type="entry name" value="Homeodomain-like"/>
    <property type="match status" value="1"/>
</dbReference>
<dbReference type="InterPro" id="IPR017970">
    <property type="entry name" value="Homeobox_CS"/>
</dbReference>
<dbReference type="PROSITE" id="PS00027">
    <property type="entry name" value="HOMEOBOX_1"/>
    <property type="match status" value="1"/>
</dbReference>
<dbReference type="OrthoDB" id="6159439at2759"/>
<dbReference type="Proteomes" id="UP000311919">
    <property type="component" value="Unassembled WGS sequence"/>
</dbReference>
<dbReference type="GO" id="GO:0003677">
    <property type="term" value="F:DNA binding"/>
    <property type="evidence" value="ECO:0007669"/>
    <property type="project" value="UniProtKB-UniRule"/>
</dbReference>
<feature type="domain" description="Homeobox" evidence="7">
    <location>
        <begin position="331"/>
        <end position="391"/>
    </location>
</feature>
<dbReference type="PANTHER" id="PTHR24333">
    <property type="entry name" value="HOMEO BOX HB9 LIKE A-RELATED"/>
    <property type="match status" value="1"/>
</dbReference>
<dbReference type="SMART" id="SM00389">
    <property type="entry name" value="HOX"/>
    <property type="match status" value="1"/>
</dbReference>
<sequence length="456" mass="53565">MSNEFMISNILHEGSPITLSSSSNECTPLSTQLYISSQSSQSTFSTINDISVNHSNSFNSTQDTISLINHDHTDNHKNCGIQMELYSDLINLLNSSVYTNYTPKVIQSNPYNHLQSHITRNEIETLHNNCHYKEPNENQINDNYSTDYHLLQNNKKLIDEFLKLFNLINSKQINETDFLQLRQSEDTNSKDESDNNMVVVNTEEKYTSNNCSKVTYLLSQKMNETNKFKYQCNLWPSIYQELRYDCSPKTTTEDYHQQANSNLLSKSNYLFSCESPVSYATMLDTIKSDDGLQVWCFKSDTNTKTHRCNEKRLMKRKVRKTFIPKSNQRTDLERKPRQAYSIDQLERLEREFEKDKYLKLNRRIELSNELNLTETQIKTWFQNRRTKWKKNLYYLDSSSNRLPIDSFKHENKLWSLVNDQSTTNSEQQTVVNNYYTSFISTHLVDNEKSMINCINS</sequence>
<dbReference type="InterPro" id="IPR050848">
    <property type="entry name" value="Homeobox_TF"/>
</dbReference>
<accession>A0A4Z2DL12</accession>
<evidence type="ECO:0000256" key="1">
    <source>
        <dbReference type="ARBA" id="ARBA00004123"/>
    </source>
</evidence>
<evidence type="ECO:0000256" key="3">
    <source>
        <dbReference type="ARBA" id="ARBA00023155"/>
    </source>
</evidence>
<dbReference type="SUPFAM" id="SSF46689">
    <property type="entry name" value="Homeodomain-like"/>
    <property type="match status" value="1"/>
</dbReference>
<proteinExistence type="predicted"/>
<dbReference type="CDD" id="cd00086">
    <property type="entry name" value="homeodomain"/>
    <property type="match status" value="1"/>
</dbReference>
<evidence type="ECO:0000256" key="6">
    <source>
        <dbReference type="RuleBase" id="RU000682"/>
    </source>
</evidence>